<dbReference type="EMBL" id="BAEP01000054">
    <property type="protein sequence ID" value="GAC25068.1"/>
    <property type="molecule type" value="Genomic_DNA"/>
</dbReference>
<evidence type="ECO:0000313" key="1">
    <source>
        <dbReference type="EMBL" id="GAC25068.1"/>
    </source>
</evidence>
<evidence type="ECO:0000313" key="2">
    <source>
        <dbReference type="Proteomes" id="UP000006263"/>
    </source>
</evidence>
<dbReference type="AlphaFoldDB" id="K6Z7V1"/>
<reference evidence="1 2" key="1">
    <citation type="journal article" date="2017" name="Antonie Van Leeuwenhoek">
        <title>Rhizobium rhizosphaerae sp. nov., a novel species isolated from rice rhizosphere.</title>
        <authorList>
            <person name="Zhao J.J."/>
            <person name="Zhang J."/>
            <person name="Zhang R.J."/>
            <person name="Zhang C.W."/>
            <person name="Yin H.Q."/>
            <person name="Zhang X.X."/>
        </authorList>
    </citation>
    <scope>NUCLEOTIDE SEQUENCE [LARGE SCALE GENOMIC DNA]</scope>
    <source>
        <strain evidence="1 2">KMM 241</strain>
    </source>
</reference>
<accession>K6Z7V1</accession>
<gene>
    <name evidence="1" type="ORF">GMES_2778</name>
</gene>
<organism evidence="1 2">
    <name type="scientific">Paraglaciecola mesophila KMM 241</name>
    <dbReference type="NCBI Taxonomy" id="1128912"/>
    <lineage>
        <taxon>Bacteria</taxon>
        <taxon>Pseudomonadati</taxon>
        <taxon>Pseudomonadota</taxon>
        <taxon>Gammaproteobacteria</taxon>
        <taxon>Alteromonadales</taxon>
        <taxon>Alteromonadaceae</taxon>
        <taxon>Paraglaciecola</taxon>
    </lineage>
</organism>
<dbReference type="Proteomes" id="UP000006263">
    <property type="component" value="Unassembled WGS sequence"/>
</dbReference>
<proteinExistence type="predicted"/>
<protein>
    <submittedName>
        <fullName evidence="1">Uncharacterized protein</fullName>
    </submittedName>
</protein>
<comment type="caution">
    <text evidence="1">The sequence shown here is derived from an EMBL/GenBank/DDBJ whole genome shotgun (WGS) entry which is preliminary data.</text>
</comment>
<name>K6Z7V1_9ALTE</name>
<sequence length="42" mass="4747">MAAQGSTQVLIFFIGTKKAEHVGFFYKVENNLFFEFSAEAKT</sequence>